<dbReference type="PANTHER" id="PTHR28047">
    <property type="entry name" value="PROTEIN DCG1"/>
    <property type="match status" value="1"/>
</dbReference>
<comment type="caution">
    <text evidence="2">The sequence shown here is derived from an EMBL/GenBank/DDBJ whole genome shotgun (WGS) entry which is preliminary data.</text>
</comment>
<dbReference type="EMBL" id="JAQQWP010000012">
    <property type="protein sequence ID" value="KAK8092840.1"/>
    <property type="molecule type" value="Genomic_DNA"/>
</dbReference>
<keyword evidence="3" id="KW-1185">Reference proteome</keyword>
<evidence type="ECO:0000313" key="3">
    <source>
        <dbReference type="Proteomes" id="UP001392437"/>
    </source>
</evidence>
<comment type="similarity">
    <text evidence="1">Belongs to the HyuE racemase family.</text>
</comment>
<dbReference type="GO" id="GO:0047661">
    <property type="term" value="F:amino-acid racemase activity"/>
    <property type="evidence" value="ECO:0007669"/>
    <property type="project" value="InterPro"/>
</dbReference>
<protein>
    <recommendedName>
        <fullName evidence="4">Asp/Glu/hydantoin racemase</fullName>
    </recommendedName>
</protein>
<dbReference type="Pfam" id="PF01177">
    <property type="entry name" value="Asp_Glu_race"/>
    <property type="match status" value="1"/>
</dbReference>
<organism evidence="2 3">
    <name type="scientific">Apiospora kogelbergensis</name>
    <dbReference type="NCBI Taxonomy" id="1337665"/>
    <lineage>
        <taxon>Eukaryota</taxon>
        <taxon>Fungi</taxon>
        <taxon>Dikarya</taxon>
        <taxon>Ascomycota</taxon>
        <taxon>Pezizomycotina</taxon>
        <taxon>Sordariomycetes</taxon>
        <taxon>Xylariomycetidae</taxon>
        <taxon>Amphisphaeriales</taxon>
        <taxon>Apiosporaceae</taxon>
        <taxon>Apiospora</taxon>
    </lineage>
</organism>
<dbReference type="Proteomes" id="UP001392437">
    <property type="component" value="Unassembled WGS sequence"/>
</dbReference>
<reference evidence="2 3" key="1">
    <citation type="submission" date="2023-01" db="EMBL/GenBank/DDBJ databases">
        <title>Analysis of 21 Apiospora genomes using comparative genomics revels a genus with tremendous synthesis potential of carbohydrate active enzymes and secondary metabolites.</title>
        <authorList>
            <person name="Sorensen T."/>
        </authorList>
    </citation>
    <scope>NUCLEOTIDE SEQUENCE [LARGE SCALE GENOMIC DNA]</scope>
    <source>
        <strain evidence="2 3">CBS 117206</strain>
    </source>
</reference>
<dbReference type="InterPro" id="IPR052186">
    <property type="entry name" value="Hydantoin_racemase-like"/>
</dbReference>
<evidence type="ECO:0008006" key="4">
    <source>
        <dbReference type="Google" id="ProtNLM"/>
    </source>
</evidence>
<evidence type="ECO:0000256" key="1">
    <source>
        <dbReference type="ARBA" id="ARBA00038414"/>
    </source>
</evidence>
<dbReference type="Gene3D" id="3.40.50.12500">
    <property type="match status" value="1"/>
</dbReference>
<name>A0AAW0Q5U0_9PEZI</name>
<dbReference type="InterPro" id="IPR053714">
    <property type="entry name" value="Iso_Racemase_Enz_sf"/>
</dbReference>
<evidence type="ECO:0000313" key="2">
    <source>
        <dbReference type="EMBL" id="KAK8092840.1"/>
    </source>
</evidence>
<dbReference type="PANTHER" id="PTHR28047:SF5">
    <property type="entry name" value="PROTEIN DCG1"/>
    <property type="match status" value="1"/>
</dbReference>
<gene>
    <name evidence="2" type="ORF">PG999_014427</name>
</gene>
<dbReference type="AlphaFoldDB" id="A0AAW0Q5U0"/>
<dbReference type="InterPro" id="IPR015942">
    <property type="entry name" value="Asp/Glu/hydantoin_racemase"/>
</dbReference>
<proteinExistence type="inferred from homology"/>
<accession>A0AAW0Q5U0</accession>
<sequence>MPVEAVRPRPVRILVLNPNSSKSMTEGLIPVINSVDLGPGVEVHTFTAPAPAPASINNAEDIAASLAPALNQVVDDDCYQWDGILVACFSVHPLLQAFADRALGPATGIFEAGVRAATMLTSHQRNGRWGDRWGIVTTGKFWEEHLRRGVVCELTGDPDTPLGPKSRFAGVESTGLNASDFHHGVDPAVVTEKIKDATKRLLTRSTTRVTCIVMGCAGMAGLEDTIRSAASEVYDDRFAYGILHVVDGVRAGLVQINQMIKDERLRPKRLKDYDYWLN</sequence>